<sequence length="182" mass="20705">MKLIDTTIPDVKIVELCLFGDTRGFFMETWNKKTFAGLGLDLDFVQDNHSRSRQGILRGLHYQIQNPQGKLVRVTHGKVFDVAVDIRRSSPSFGQWVGVVLSEDSPQMLWVPPGFAHGFYVMSESADFLYKCTDTYAPEYERSLQWNDPTLAINWPLVDGLLPLLSAKDVQGVSWQDAEMYE</sequence>
<comment type="pathway">
    <text evidence="7">Carbohydrate biosynthesis; dTDP-L-rhamnose biosynthesis.</text>
</comment>
<dbReference type="RefSeq" id="WP_087143483.1">
    <property type="nucleotide sequence ID" value="NZ_FUKI01000106.1"/>
</dbReference>
<dbReference type="SUPFAM" id="SSF51182">
    <property type="entry name" value="RmlC-like cupins"/>
    <property type="match status" value="1"/>
</dbReference>
<dbReference type="GO" id="GO:0008830">
    <property type="term" value="F:dTDP-4-dehydrorhamnose 3,5-epimerase activity"/>
    <property type="evidence" value="ECO:0007669"/>
    <property type="project" value="UniProtKB-UniRule"/>
</dbReference>
<dbReference type="InterPro" id="IPR000888">
    <property type="entry name" value="RmlC-like"/>
</dbReference>
<evidence type="ECO:0000256" key="7">
    <source>
        <dbReference type="RuleBase" id="RU364069"/>
    </source>
</evidence>
<dbReference type="PANTHER" id="PTHR21047">
    <property type="entry name" value="DTDP-6-DEOXY-D-GLUCOSE-3,5 EPIMERASE"/>
    <property type="match status" value="1"/>
</dbReference>
<comment type="catalytic activity">
    <reaction evidence="1 7">
        <text>dTDP-4-dehydro-6-deoxy-alpha-D-glucose = dTDP-4-dehydro-beta-L-rhamnose</text>
        <dbReference type="Rhea" id="RHEA:16969"/>
        <dbReference type="ChEBI" id="CHEBI:57649"/>
        <dbReference type="ChEBI" id="CHEBI:62830"/>
        <dbReference type="EC" id="5.1.3.13"/>
    </reaction>
</comment>
<protein>
    <recommendedName>
        <fullName evidence="4 7">dTDP-4-dehydrorhamnose 3,5-epimerase</fullName>
        <ecNumber evidence="3 7">5.1.3.13</ecNumber>
    </recommendedName>
    <alternativeName>
        <fullName evidence="7">Thymidine diphospho-4-keto-rhamnose 3,5-epimerase</fullName>
    </alternativeName>
</protein>
<dbReference type="OrthoDB" id="9800680at2"/>
<proteinExistence type="inferred from homology"/>
<dbReference type="AlphaFoldDB" id="A0A1R4H8Z2"/>
<organism evidence="8 9">
    <name type="scientific">Crenothrix polyspora</name>
    <dbReference type="NCBI Taxonomy" id="360316"/>
    <lineage>
        <taxon>Bacteria</taxon>
        <taxon>Pseudomonadati</taxon>
        <taxon>Pseudomonadota</taxon>
        <taxon>Gammaproteobacteria</taxon>
        <taxon>Methylococcales</taxon>
        <taxon>Crenotrichaceae</taxon>
        <taxon>Crenothrix</taxon>
    </lineage>
</organism>
<dbReference type="InterPro" id="IPR011051">
    <property type="entry name" value="RmlC_Cupin_sf"/>
</dbReference>
<comment type="similarity">
    <text evidence="7">Belongs to the dTDP-4-dehydrorhamnose 3,5-epimerase family.</text>
</comment>
<dbReference type="CDD" id="cd00438">
    <property type="entry name" value="cupin_RmlC"/>
    <property type="match status" value="1"/>
</dbReference>
<evidence type="ECO:0000256" key="2">
    <source>
        <dbReference type="ARBA" id="ARBA00001997"/>
    </source>
</evidence>
<evidence type="ECO:0000313" key="8">
    <source>
        <dbReference type="EMBL" id="SJM92647.1"/>
    </source>
</evidence>
<keyword evidence="9" id="KW-1185">Reference proteome</keyword>
<evidence type="ECO:0000256" key="3">
    <source>
        <dbReference type="ARBA" id="ARBA00012098"/>
    </source>
</evidence>
<evidence type="ECO:0000256" key="1">
    <source>
        <dbReference type="ARBA" id="ARBA00001298"/>
    </source>
</evidence>
<dbReference type="UniPathway" id="UPA00124"/>
<evidence type="ECO:0000256" key="4">
    <source>
        <dbReference type="ARBA" id="ARBA00019595"/>
    </source>
</evidence>
<feature type="active site" description="Proton acceptor" evidence="5">
    <location>
        <position position="61"/>
    </location>
</feature>
<gene>
    <name evidence="8" type="primary">rmlC</name>
    <name evidence="8" type="ORF">CRENPOLYSF1_310007</name>
</gene>
<reference evidence="9" key="1">
    <citation type="submission" date="2017-02" db="EMBL/GenBank/DDBJ databases">
        <authorList>
            <person name="Daims H."/>
        </authorList>
    </citation>
    <scope>NUCLEOTIDE SEQUENCE [LARGE SCALE GENOMIC DNA]</scope>
</reference>
<dbReference type="EC" id="5.1.3.13" evidence="3 7"/>
<dbReference type="Proteomes" id="UP000195667">
    <property type="component" value="Unassembled WGS sequence"/>
</dbReference>
<dbReference type="NCBIfam" id="TIGR01221">
    <property type="entry name" value="rmlC"/>
    <property type="match status" value="1"/>
</dbReference>
<accession>A0A1R4H8Z2</accession>
<feature type="site" description="Participates in a stacking interaction with the thymidine ring of dTDP-4-oxo-6-deoxyglucose" evidence="6">
    <location>
        <position position="136"/>
    </location>
</feature>
<dbReference type="GO" id="GO:0005829">
    <property type="term" value="C:cytosol"/>
    <property type="evidence" value="ECO:0007669"/>
    <property type="project" value="TreeGrafter"/>
</dbReference>
<evidence type="ECO:0000256" key="6">
    <source>
        <dbReference type="PIRSR" id="PIRSR600888-3"/>
    </source>
</evidence>
<comment type="subunit">
    <text evidence="7">Homodimer.</text>
</comment>
<dbReference type="InterPro" id="IPR014710">
    <property type="entry name" value="RmlC-like_jellyroll"/>
</dbReference>
<evidence type="ECO:0000313" key="9">
    <source>
        <dbReference type="Proteomes" id="UP000195667"/>
    </source>
</evidence>
<dbReference type="GO" id="GO:0000271">
    <property type="term" value="P:polysaccharide biosynthetic process"/>
    <property type="evidence" value="ECO:0007669"/>
    <property type="project" value="TreeGrafter"/>
</dbReference>
<name>A0A1R4H8Z2_9GAMM</name>
<evidence type="ECO:0000256" key="5">
    <source>
        <dbReference type="PIRSR" id="PIRSR600888-1"/>
    </source>
</evidence>
<feature type="active site" description="Proton donor" evidence="5">
    <location>
        <position position="130"/>
    </location>
</feature>
<dbReference type="PANTHER" id="PTHR21047:SF2">
    <property type="entry name" value="THYMIDINE DIPHOSPHO-4-KETO-RHAMNOSE 3,5-EPIMERASE"/>
    <property type="match status" value="1"/>
</dbReference>
<dbReference type="Gene3D" id="2.60.120.10">
    <property type="entry name" value="Jelly Rolls"/>
    <property type="match status" value="1"/>
</dbReference>
<comment type="function">
    <text evidence="2 7">Catalyzes the epimerization of the C3' and C5'positions of dTDP-6-deoxy-D-xylo-4-hexulose, forming dTDP-6-deoxy-L-lyxo-4-hexulose.</text>
</comment>
<dbReference type="Pfam" id="PF00908">
    <property type="entry name" value="dTDP_sugar_isom"/>
    <property type="match status" value="1"/>
</dbReference>
<keyword evidence="7 8" id="KW-0413">Isomerase</keyword>
<dbReference type="EMBL" id="FUKI01000106">
    <property type="protein sequence ID" value="SJM92647.1"/>
    <property type="molecule type" value="Genomic_DNA"/>
</dbReference>
<dbReference type="GO" id="GO:0019305">
    <property type="term" value="P:dTDP-rhamnose biosynthetic process"/>
    <property type="evidence" value="ECO:0007669"/>
    <property type="project" value="UniProtKB-UniRule"/>
</dbReference>